<dbReference type="SUPFAM" id="SSF53335">
    <property type="entry name" value="S-adenosyl-L-methionine-dependent methyltransferases"/>
    <property type="match status" value="1"/>
</dbReference>
<dbReference type="GO" id="GO:0008168">
    <property type="term" value="F:methyltransferase activity"/>
    <property type="evidence" value="ECO:0007669"/>
    <property type="project" value="UniProtKB-KW"/>
</dbReference>
<comment type="caution">
    <text evidence="4">The sequence shown here is derived from an EMBL/GenBank/DDBJ whole genome shotgun (WGS) entry which is preliminary data.</text>
</comment>
<dbReference type="GO" id="GO:0032259">
    <property type="term" value="P:methylation"/>
    <property type="evidence" value="ECO:0007669"/>
    <property type="project" value="UniProtKB-KW"/>
</dbReference>
<dbReference type="AlphaFoldDB" id="A0A0J8WUK6"/>
<proteinExistence type="predicted"/>
<sequence>MMTTFQYAPVADPHFGTHKETIQRIWDQMQRLQTDFAIAQELSFYYTSPQWQNAHTVLDVGTGNGYYLKQIAARFPGKKYTGIDLSPELVDVANREACENNVSFENSRLFDHEGTYDFVLMRLLLQHLDDIPAALDRVSQLTRPGGAALIIDANDTVRYFCPKFPLFTEFFAAYTEHERCAGRDRRVGDRIEEALAQSTSWIRGDTLPLLIPSTVNGNLELFRQTYTLFVDLVREAGELEYDFESVKDAWFRWSALPDAYTQVGLSLIRIDRV</sequence>
<evidence type="ECO:0000313" key="5">
    <source>
        <dbReference type="Proteomes" id="UP000037594"/>
    </source>
</evidence>
<keyword evidence="1" id="KW-0489">Methyltransferase</keyword>
<dbReference type="Gene3D" id="3.40.50.150">
    <property type="entry name" value="Vaccinia Virus protein VP39"/>
    <property type="match status" value="1"/>
</dbReference>
<dbReference type="Proteomes" id="UP000037594">
    <property type="component" value="Unassembled WGS sequence"/>
</dbReference>
<evidence type="ECO:0008006" key="6">
    <source>
        <dbReference type="Google" id="ProtNLM"/>
    </source>
</evidence>
<reference evidence="4 5" key="1">
    <citation type="submission" date="2015-06" db="EMBL/GenBank/DDBJ databases">
        <title>Genome sequence of Mycobacterium conceptionense strain MLE.</title>
        <authorList>
            <person name="Greninger A.L."/>
            <person name="Cunningham G."/>
            <person name="Chiu C.Y."/>
            <person name="Miller S."/>
        </authorList>
    </citation>
    <scope>NUCLEOTIDE SEQUENCE [LARGE SCALE GENOMIC DNA]</scope>
    <source>
        <strain evidence="4 5">MLE</strain>
    </source>
</reference>
<evidence type="ECO:0000256" key="2">
    <source>
        <dbReference type="ARBA" id="ARBA00022679"/>
    </source>
</evidence>
<name>A0A0J8WUK6_9MYCO</name>
<dbReference type="CDD" id="cd02440">
    <property type="entry name" value="AdoMet_MTases"/>
    <property type="match status" value="1"/>
</dbReference>
<gene>
    <name evidence="4" type="ORF">ACT17_19795</name>
</gene>
<evidence type="ECO:0000256" key="3">
    <source>
        <dbReference type="ARBA" id="ARBA00022691"/>
    </source>
</evidence>
<evidence type="ECO:0000313" key="4">
    <source>
        <dbReference type="EMBL" id="KMV16659.1"/>
    </source>
</evidence>
<dbReference type="PANTHER" id="PTHR43464:SF19">
    <property type="entry name" value="UBIQUINONE BIOSYNTHESIS O-METHYLTRANSFERASE, MITOCHONDRIAL"/>
    <property type="match status" value="1"/>
</dbReference>
<dbReference type="PATRIC" id="fig|451644.5.peg.4088"/>
<dbReference type="InterPro" id="IPR029063">
    <property type="entry name" value="SAM-dependent_MTases_sf"/>
</dbReference>
<organism evidence="4 5">
    <name type="scientific">Mycolicibacterium conceptionense</name>
    <dbReference type="NCBI Taxonomy" id="451644"/>
    <lineage>
        <taxon>Bacteria</taxon>
        <taxon>Bacillati</taxon>
        <taxon>Actinomycetota</taxon>
        <taxon>Actinomycetes</taxon>
        <taxon>Mycobacteriales</taxon>
        <taxon>Mycobacteriaceae</taxon>
        <taxon>Mycolicibacterium</taxon>
    </lineage>
</organism>
<keyword evidence="3" id="KW-0949">S-adenosyl-L-methionine</keyword>
<accession>A0A0J8WUK6</accession>
<evidence type="ECO:0000256" key="1">
    <source>
        <dbReference type="ARBA" id="ARBA00022603"/>
    </source>
</evidence>
<protein>
    <recommendedName>
        <fullName evidence="6">Methyltransferase domain-containing protein</fullName>
    </recommendedName>
</protein>
<keyword evidence="2" id="KW-0808">Transferase</keyword>
<dbReference type="EMBL" id="LFOD01000019">
    <property type="protein sequence ID" value="KMV16659.1"/>
    <property type="molecule type" value="Genomic_DNA"/>
</dbReference>
<dbReference type="Pfam" id="PF13489">
    <property type="entry name" value="Methyltransf_23"/>
    <property type="match status" value="1"/>
</dbReference>
<dbReference type="PANTHER" id="PTHR43464">
    <property type="entry name" value="METHYLTRANSFERASE"/>
    <property type="match status" value="1"/>
</dbReference>